<evidence type="ECO:0000313" key="2">
    <source>
        <dbReference type="Proteomes" id="UP000694403"/>
    </source>
</evidence>
<sequence length="85" mass="9713">MSYCVGLQYYCKLGAANQAVHIYYFKNQQSYYISVKSAGNFLCKTAKKHPPFRPHCLLGSVSFYRRQMHKKPLPSCISPSFPSLS</sequence>
<dbReference type="AlphaFoldDB" id="A0A8C3T8U8"/>
<dbReference type="Ensembl" id="ENSCSRT00000025923.1">
    <property type="protein sequence ID" value="ENSCSRP00000024863.1"/>
    <property type="gene ID" value="ENSCSRG00000018622.1"/>
</dbReference>
<name>A0A8C3T8U8_CHESE</name>
<keyword evidence="2" id="KW-1185">Reference proteome</keyword>
<protein>
    <submittedName>
        <fullName evidence="1">Uncharacterized protein</fullName>
    </submittedName>
</protein>
<organism evidence="1 2">
    <name type="scientific">Chelydra serpentina</name>
    <name type="common">Snapping turtle</name>
    <name type="synonym">Testudo serpentina</name>
    <dbReference type="NCBI Taxonomy" id="8475"/>
    <lineage>
        <taxon>Eukaryota</taxon>
        <taxon>Metazoa</taxon>
        <taxon>Chordata</taxon>
        <taxon>Craniata</taxon>
        <taxon>Vertebrata</taxon>
        <taxon>Euteleostomi</taxon>
        <taxon>Archelosauria</taxon>
        <taxon>Testudinata</taxon>
        <taxon>Testudines</taxon>
        <taxon>Cryptodira</taxon>
        <taxon>Durocryptodira</taxon>
        <taxon>Americhelydia</taxon>
        <taxon>Chelydroidea</taxon>
        <taxon>Chelydridae</taxon>
        <taxon>Chelydra</taxon>
    </lineage>
</organism>
<reference evidence="1" key="2">
    <citation type="submission" date="2025-09" db="UniProtKB">
        <authorList>
            <consortium name="Ensembl"/>
        </authorList>
    </citation>
    <scope>IDENTIFICATION</scope>
</reference>
<dbReference type="Proteomes" id="UP000694403">
    <property type="component" value="Unplaced"/>
</dbReference>
<proteinExistence type="predicted"/>
<evidence type="ECO:0000313" key="1">
    <source>
        <dbReference type="Ensembl" id="ENSCSRP00000024863.1"/>
    </source>
</evidence>
<accession>A0A8C3T8U8</accession>
<reference evidence="1" key="1">
    <citation type="submission" date="2025-08" db="UniProtKB">
        <authorList>
            <consortium name="Ensembl"/>
        </authorList>
    </citation>
    <scope>IDENTIFICATION</scope>
</reference>